<accession>A0A365YHR5</accession>
<feature type="transmembrane region" description="Helical" evidence="6">
    <location>
        <begin position="69"/>
        <end position="90"/>
    </location>
</feature>
<feature type="transmembrane region" description="Helical" evidence="6">
    <location>
        <begin position="97"/>
        <end position="116"/>
    </location>
</feature>
<dbReference type="InterPro" id="IPR011701">
    <property type="entry name" value="MFS"/>
</dbReference>
<evidence type="ECO:0000256" key="5">
    <source>
        <dbReference type="ARBA" id="ARBA00023136"/>
    </source>
</evidence>
<proteinExistence type="predicted"/>
<feature type="transmembrane region" description="Helical" evidence="6">
    <location>
        <begin position="186"/>
        <end position="207"/>
    </location>
</feature>
<dbReference type="PROSITE" id="PS50850">
    <property type="entry name" value="MFS"/>
    <property type="match status" value="1"/>
</dbReference>
<reference evidence="8 9" key="1">
    <citation type="submission" date="2018-01" db="EMBL/GenBank/DDBJ databases">
        <title>Glutamicibacter soli strain NHPC-3 Whole genome sequence and assembly.</title>
        <authorList>
            <person name="Choudhury P."/>
            <person name="Gupta D."/>
            <person name="Sengupta K."/>
            <person name="Jawed A."/>
            <person name="Sultana N."/>
            <person name="Saha P."/>
        </authorList>
    </citation>
    <scope>NUCLEOTIDE SEQUENCE [LARGE SCALE GENOMIC DNA]</scope>
    <source>
        <strain evidence="8 9">NHPC-3</strain>
    </source>
</reference>
<dbReference type="CDD" id="cd17324">
    <property type="entry name" value="MFS_NepI_like"/>
    <property type="match status" value="1"/>
</dbReference>
<feature type="transmembrane region" description="Helical" evidence="6">
    <location>
        <begin position="288"/>
        <end position="308"/>
    </location>
</feature>
<dbReference type="PANTHER" id="PTHR43124:SF3">
    <property type="entry name" value="CHLORAMPHENICOL EFFLUX PUMP RV0191"/>
    <property type="match status" value="1"/>
</dbReference>
<feature type="transmembrane region" description="Helical" evidence="6">
    <location>
        <begin position="261"/>
        <end position="281"/>
    </location>
</feature>
<dbReference type="PANTHER" id="PTHR43124">
    <property type="entry name" value="PURINE EFFLUX PUMP PBUE"/>
    <property type="match status" value="1"/>
</dbReference>
<dbReference type="PRINTS" id="PR01035">
    <property type="entry name" value="TCRTETA"/>
</dbReference>
<keyword evidence="5 6" id="KW-0472">Membrane</keyword>
<feature type="transmembrane region" description="Helical" evidence="6">
    <location>
        <begin position="155"/>
        <end position="174"/>
    </location>
</feature>
<evidence type="ECO:0000256" key="2">
    <source>
        <dbReference type="ARBA" id="ARBA00022475"/>
    </source>
</evidence>
<protein>
    <submittedName>
        <fullName evidence="8">MFS transporter</fullName>
    </submittedName>
</protein>
<gene>
    <name evidence="8" type="ORF">C1H84_06900</name>
</gene>
<dbReference type="Gene3D" id="1.20.1250.20">
    <property type="entry name" value="MFS general substrate transporter like domains"/>
    <property type="match status" value="2"/>
</dbReference>
<feature type="transmembrane region" description="Helical" evidence="6">
    <location>
        <begin position="122"/>
        <end position="143"/>
    </location>
</feature>
<organism evidence="8 9">
    <name type="scientific">Glutamicibacter soli</name>
    <dbReference type="NCBI Taxonomy" id="453836"/>
    <lineage>
        <taxon>Bacteria</taxon>
        <taxon>Bacillati</taxon>
        <taxon>Actinomycetota</taxon>
        <taxon>Actinomycetes</taxon>
        <taxon>Micrococcales</taxon>
        <taxon>Micrococcaceae</taxon>
        <taxon>Glutamicibacter</taxon>
    </lineage>
</organism>
<evidence type="ECO:0000259" key="7">
    <source>
        <dbReference type="PROSITE" id="PS50850"/>
    </source>
</evidence>
<sequence>MKPCHLQTPEDPNVTTSAPSKYLSGGRLLLAILALSMGGFGIGVTEFTLMGLLQEGAADLSVSNSQMGLMISAYAIGVVVGAPVLTALAAKIPRKRAVLLLMLFFTVANLSSAFAPDYGTMLATRFLAGLPHGAYFGLAGVLAGSLVPGSMRGRAIAWVMLGLSVANVAGVPLVTRLGQLTGWRAMFVVVAVVGLITMLMISLFVPWHKAEPGASMRRELSALKNIQVWMAMGTGIVGFGGFFAVYSYISPTLTEEAGLDINLVPWALALYGLGMVVGSLAGGRLADWSIFGSIKLTNLIMVAAMLIFAAVTSWIIPTLVMVFVLGAVGSLLIPSLQTLLMDSAPHAQSLAASLNHSALNVANALGAALGAAVISAGFGYRAPSIVGAGLAVLGFLLAWATQIRAKKIGLLVGSEAVASREQAELK</sequence>
<dbReference type="Proteomes" id="UP000252167">
    <property type="component" value="Unassembled WGS sequence"/>
</dbReference>
<dbReference type="EMBL" id="POAF01000003">
    <property type="protein sequence ID" value="RBM01573.1"/>
    <property type="molecule type" value="Genomic_DNA"/>
</dbReference>
<evidence type="ECO:0000313" key="9">
    <source>
        <dbReference type="Proteomes" id="UP000252167"/>
    </source>
</evidence>
<dbReference type="SUPFAM" id="SSF103473">
    <property type="entry name" value="MFS general substrate transporter"/>
    <property type="match status" value="1"/>
</dbReference>
<feature type="transmembrane region" description="Helical" evidence="6">
    <location>
        <begin position="228"/>
        <end position="249"/>
    </location>
</feature>
<dbReference type="Pfam" id="PF07690">
    <property type="entry name" value="MFS_1"/>
    <property type="match status" value="1"/>
</dbReference>
<evidence type="ECO:0000256" key="4">
    <source>
        <dbReference type="ARBA" id="ARBA00022989"/>
    </source>
</evidence>
<evidence type="ECO:0000256" key="6">
    <source>
        <dbReference type="SAM" id="Phobius"/>
    </source>
</evidence>
<feature type="transmembrane region" description="Helical" evidence="6">
    <location>
        <begin position="28"/>
        <end position="49"/>
    </location>
</feature>
<name>A0A365YHR5_9MICC</name>
<feature type="transmembrane region" description="Helical" evidence="6">
    <location>
        <begin position="314"/>
        <end position="336"/>
    </location>
</feature>
<keyword evidence="3 6" id="KW-0812">Transmembrane</keyword>
<keyword evidence="9" id="KW-1185">Reference proteome</keyword>
<dbReference type="InterPro" id="IPR050189">
    <property type="entry name" value="MFS_Efflux_Transporters"/>
</dbReference>
<evidence type="ECO:0000256" key="1">
    <source>
        <dbReference type="ARBA" id="ARBA00004651"/>
    </source>
</evidence>
<dbReference type="GO" id="GO:0022857">
    <property type="term" value="F:transmembrane transporter activity"/>
    <property type="evidence" value="ECO:0007669"/>
    <property type="project" value="InterPro"/>
</dbReference>
<dbReference type="RefSeq" id="WP_047120035.1">
    <property type="nucleotide sequence ID" value="NZ_POAF01000003.1"/>
</dbReference>
<feature type="domain" description="Major facilitator superfamily (MFS) profile" evidence="7">
    <location>
        <begin position="31"/>
        <end position="406"/>
    </location>
</feature>
<evidence type="ECO:0000313" key="8">
    <source>
        <dbReference type="EMBL" id="RBM01573.1"/>
    </source>
</evidence>
<dbReference type="InterPro" id="IPR001958">
    <property type="entry name" value="Tet-R_TetA/multi-R_MdtG-like"/>
</dbReference>
<keyword evidence="4 6" id="KW-1133">Transmembrane helix</keyword>
<evidence type="ECO:0000256" key="3">
    <source>
        <dbReference type="ARBA" id="ARBA00022692"/>
    </source>
</evidence>
<feature type="transmembrane region" description="Helical" evidence="6">
    <location>
        <begin position="357"/>
        <end position="378"/>
    </location>
</feature>
<comment type="caution">
    <text evidence="8">The sequence shown here is derived from an EMBL/GenBank/DDBJ whole genome shotgun (WGS) entry which is preliminary data.</text>
</comment>
<dbReference type="InterPro" id="IPR036259">
    <property type="entry name" value="MFS_trans_sf"/>
</dbReference>
<comment type="subcellular location">
    <subcellularLocation>
        <location evidence="1">Cell membrane</location>
        <topology evidence="1">Multi-pass membrane protein</topology>
    </subcellularLocation>
</comment>
<dbReference type="GO" id="GO:0005886">
    <property type="term" value="C:plasma membrane"/>
    <property type="evidence" value="ECO:0007669"/>
    <property type="project" value="UniProtKB-SubCell"/>
</dbReference>
<feature type="transmembrane region" description="Helical" evidence="6">
    <location>
        <begin position="384"/>
        <end position="401"/>
    </location>
</feature>
<dbReference type="InterPro" id="IPR020846">
    <property type="entry name" value="MFS_dom"/>
</dbReference>
<keyword evidence="2" id="KW-1003">Cell membrane</keyword>
<dbReference type="AlphaFoldDB" id="A0A365YHR5"/>